<reference evidence="1 2" key="1">
    <citation type="submission" date="2017-05" db="EMBL/GenBank/DDBJ databases">
        <title>The Genome Sequence of Enterococcus faecium 7H8_DIV0219.</title>
        <authorList>
            <consortium name="The Broad Institute Genomics Platform"/>
            <consortium name="The Broad Institute Genomic Center for Infectious Diseases"/>
            <person name="Earl A."/>
            <person name="Manson A."/>
            <person name="Schwartman J."/>
            <person name="Gilmore M."/>
            <person name="Abouelleil A."/>
            <person name="Cao P."/>
            <person name="Chapman S."/>
            <person name="Cusick C."/>
            <person name="Shea T."/>
            <person name="Young S."/>
            <person name="Neafsey D."/>
            <person name="Nusbaum C."/>
            <person name="Birren B."/>
        </authorList>
    </citation>
    <scope>NUCLEOTIDE SEQUENCE [LARGE SCALE GENOMIC DNA]</scope>
    <source>
        <strain evidence="1 2">7H8_DIV0219</strain>
    </source>
</reference>
<dbReference type="EMBL" id="NGKW01000002">
    <property type="protein sequence ID" value="OTN94932.1"/>
    <property type="molecule type" value="Genomic_DNA"/>
</dbReference>
<dbReference type="AlphaFoldDB" id="A0A242BIQ5"/>
<evidence type="ECO:0000313" key="2">
    <source>
        <dbReference type="Proteomes" id="UP000194885"/>
    </source>
</evidence>
<proteinExistence type="predicted"/>
<evidence type="ECO:0008006" key="3">
    <source>
        <dbReference type="Google" id="ProtNLM"/>
    </source>
</evidence>
<dbReference type="Gene3D" id="1.10.1760.20">
    <property type="match status" value="1"/>
</dbReference>
<name>A0A242BIQ5_ENTFC</name>
<dbReference type="RefSeq" id="WP_086323233.1">
    <property type="nucleotide sequence ID" value="NZ_JABTDD010000041.1"/>
</dbReference>
<gene>
    <name evidence="1" type="ORF">A5810_001178</name>
</gene>
<dbReference type="PROSITE" id="PS51257">
    <property type="entry name" value="PROKAR_LIPOPROTEIN"/>
    <property type="match status" value="1"/>
</dbReference>
<organism evidence="1 2">
    <name type="scientific">Enterococcus faecium</name>
    <name type="common">Streptococcus faecium</name>
    <dbReference type="NCBI Taxonomy" id="1352"/>
    <lineage>
        <taxon>Bacteria</taxon>
        <taxon>Bacillati</taxon>
        <taxon>Bacillota</taxon>
        <taxon>Bacilli</taxon>
        <taxon>Lactobacillales</taxon>
        <taxon>Enterococcaceae</taxon>
        <taxon>Enterococcus</taxon>
    </lineage>
</organism>
<comment type="caution">
    <text evidence="1">The sequence shown here is derived from an EMBL/GenBank/DDBJ whole genome shotgun (WGS) entry which is preliminary data.</text>
</comment>
<sequence>MSTNKIAQLSLLSAACVAGRIAFQFIPNFQPMTAIFLFIVLYLSLKDALIVMSLSIAISSFYFGMGPWVIGQWLSYTVVLALFSIFCSRKTIRRNLWFKGTCFFLAGIVYGIGMTVFDTLLYHLPQPWVYYLQGVSFDLMHSIGNVVFFLVFLPVVKRFYNHSGGKNEKNNL</sequence>
<protein>
    <recommendedName>
        <fullName evidence="3">Integral membrane protein</fullName>
    </recommendedName>
</protein>
<accession>A0A242BIQ5</accession>
<evidence type="ECO:0000313" key="1">
    <source>
        <dbReference type="EMBL" id="OTN94932.1"/>
    </source>
</evidence>
<dbReference type="Proteomes" id="UP000194885">
    <property type="component" value="Unassembled WGS sequence"/>
</dbReference>